<gene>
    <name evidence="9" type="ORF">GNLVRS02_ARAD1B13046g</name>
</gene>
<sequence length="158" mass="17574">MNRFAQGLYTNASWALRVACTVHLIHWNVYELTDTRGESMLPTLRAAGDYVHVDKLFHSRGRNCKVGDIIVAGKPTDPEQRVCKRITGMPGDVVLVDPSANDYDRFITIPDGHCWVTGDNLHESIDSRTYGPLPLALIRGKVVAIQSGGHFQRITDTD</sequence>
<feature type="active site" evidence="7">
    <location>
        <position position="84"/>
    </location>
</feature>
<dbReference type="InterPro" id="IPR019757">
    <property type="entry name" value="Pept_S26A_signal_pept_1_Lys-AS"/>
</dbReference>
<dbReference type="PRINTS" id="PR00727">
    <property type="entry name" value="LEADERPTASE"/>
</dbReference>
<dbReference type="AlphaFoldDB" id="A0A060T5M9"/>
<evidence type="ECO:0000256" key="7">
    <source>
        <dbReference type="PIRSR" id="PIRSR600223-1"/>
    </source>
</evidence>
<dbReference type="Gene3D" id="2.10.109.10">
    <property type="entry name" value="Umud Fragment, subunit A"/>
    <property type="match status" value="1"/>
</dbReference>
<evidence type="ECO:0000256" key="4">
    <source>
        <dbReference type="ARBA" id="ARBA00023128"/>
    </source>
</evidence>
<dbReference type="PROSITE" id="PS00760">
    <property type="entry name" value="SPASE_I_2"/>
    <property type="match status" value="1"/>
</dbReference>
<reference evidence="9" key="2">
    <citation type="submission" date="2014-06" db="EMBL/GenBank/DDBJ databases">
        <title>The complete genome of Blastobotrys (Arxula) adeninivorans LS3 - a yeast of biotechnological interest.</title>
        <authorList>
            <person name="Kunze G."/>
            <person name="Gaillardin C."/>
            <person name="Czernicka M."/>
            <person name="Durrens P."/>
            <person name="Martin T."/>
            <person name="Boer E."/>
            <person name="Gabaldon T."/>
            <person name="Cruz J."/>
            <person name="Talla E."/>
            <person name="Marck C."/>
            <person name="Goffeau A."/>
            <person name="Barbe V."/>
            <person name="Baret P."/>
            <person name="Baronian K."/>
            <person name="Beier S."/>
            <person name="Bleykasten C."/>
            <person name="Bode R."/>
            <person name="Casaregola S."/>
            <person name="Despons L."/>
            <person name="Fairhead C."/>
            <person name="Giersberg M."/>
            <person name="Gierski P."/>
            <person name="Hahnel U."/>
            <person name="Hartmann A."/>
            <person name="Jankowska D."/>
            <person name="Jubin C."/>
            <person name="Jung P."/>
            <person name="Lafontaine I."/>
            <person name="Leh-Louis V."/>
            <person name="Lemaire M."/>
            <person name="Marcet-Houben M."/>
            <person name="Mascher M."/>
            <person name="Morel G."/>
            <person name="Richard G.-F."/>
            <person name="Riechen J."/>
            <person name="Sacerdot C."/>
            <person name="Sarkar A."/>
            <person name="Savel G."/>
            <person name="Schacherer J."/>
            <person name="Sherman D."/>
            <person name="Straub M.-L."/>
            <person name="Stein N."/>
            <person name="Thierry A."/>
            <person name="Trautwein-Schult A."/>
            <person name="Westhof E."/>
            <person name="Worch S."/>
            <person name="Dujon B."/>
            <person name="Souciet J.-L."/>
            <person name="Wincker P."/>
            <person name="Scholz U."/>
            <person name="Neuveglise N."/>
        </authorList>
    </citation>
    <scope>NUCLEOTIDE SEQUENCE</scope>
    <source>
        <strain evidence="9">LS3</strain>
    </source>
</reference>
<dbReference type="PhylomeDB" id="A0A060T5M9"/>
<organism evidence="9">
    <name type="scientific">Blastobotrys adeninivorans</name>
    <name type="common">Yeast</name>
    <name type="synonym">Arxula adeninivorans</name>
    <dbReference type="NCBI Taxonomy" id="409370"/>
    <lineage>
        <taxon>Eukaryota</taxon>
        <taxon>Fungi</taxon>
        <taxon>Dikarya</taxon>
        <taxon>Ascomycota</taxon>
        <taxon>Saccharomycotina</taxon>
        <taxon>Dipodascomycetes</taxon>
        <taxon>Dipodascales</taxon>
        <taxon>Trichomonascaceae</taxon>
        <taxon>Blastobotrys</taxon>
    </lineage>
</organism>
<keyword evidence="5" id="KW-0472">Membrane</keyword>
<accession>A0A060T5M9</accession>
<dbReference type="InterPro" id="IPR052064">
    <property type="entry name" value="Mito_IMP1_subunit"/>
</dbReference>
<protein>
    <submittedName>
        <fullName evidence="9">ARAD1B13046p</fullName>
    </submittedName>
</protein>
<dbReference type="GO" id="GO:0006627">
    <property type="term" value="P:protein processing involved in protein targeting to mitochondrion"/>
    <property type="evidence" value="ECO:0007669"/>
    <property type="project" value="TreeGrafter"/>
</dbReference>
<evidence type="ECO:0000256" key="5">
    <source>
        <dbReference type="ARBA" id="ARBA00023136"/>
    </source>
</evidence>
<keyword evidence="4" id="KW-0496">Mitochondrion</keyword>
<comment type="similarity">
    <text evidence="6">Belongs to the peptidase S26 family. IMP1 subfamily.</text>
</comment>
<dbReference type="CDD" id="cd06530">
    <property type="entry name" value="S26_SPase_I"/>
    <property type="match status" value="1"/>
</dbReference>
<feature type="domain" description="Peptidase S26" evidence="8">
    <location>
        <begin position="107"/>
        <end position="144"/>
    </location>
</feature>
<feature type="active site" evidence="7">
    <location>
        <position position="39"/>
    </location>
</feature>
<evidence type="ECO:0000313" key="9">
    <source>
        <dbReference type="EMBL" id="CDP36440.1"/>
    </source>
</evidence>
<evidence type="ECO:0000256" key="2">
    <source>
        <dbReference type="ARBA" id="ARBA00022792"/>
    </source>
</evidence>
<name>A0A060T5M9_BLAAD</name>
<dbReference type="SUPFAM" id="SSF51306">
    <property type="entry name" value="LexA/Signal peptidase"/>
    <property type="match status" value="1"/>
</dbReference>
<dbReference type="PANTHER" id="PTHR12383">
    <property type="entry name" value="PROTEASE FAMILY S26 MITOCHONDRIAL INNER MEMBRANE PROTEASE-RELATED"/>
    <property type="match status" value="1"/>
</dbReference>
<proteinExistence type="inferred from homology"/>
<dbReference type="PANTHER" id="PTHR12383:SF16">
    <property type="entry name" value="MITOCHONDRIAL INNER MEMBRANE PROTEASE SUBUNIT 1"/>
    <property type="match status" value="1"/>
</dbReference>
<reference evidence="9" key="1">
    <citation type="submission" date="2014-02" db="EMBL/GenBank/DDBJ databases">
        <authorList>
            <person name="Genoscope - CEA"/>
        </authorList>
    </citation>
    <scope>NUCLEOTIDE SEQUENCE</scope>
    <source>
        <strain evidence="9">LS3</strain>
    </source>
</reference>
<dbReference type="EMBL" id="HG937692">
    <property type="protein sequence ID" value="CDP36440.1"/>
    <property type="molecule type" value="Genomic_DNA"/>
</dbReference>
<evidence type="ECO:0000256" key="3">
    <source>
        <dbReference type="ARBA" id="ARBA00022801"/>
    </source>
</evidence>
<dbReference type="InterPro" id="IPR019533">
    <property type="entry name" value="Peptidase_S26"/>
</dbReference>
<dbReference type="GO" id="GO:0004252">
    <property type="term" value="F:serine-type endopeptidase activity"/>
    <property type="evidence" value="ECO:0007669"/>
    <property type="project" value="InterPro"/>
</dbReference>
<evidence type="ECO:0000256" key="1">
    <source>
        <dbReference type="ARBA" id="ARBA00004273"/>
    </source>
</evidence>
<comment type="subcellular location">
    <subcellularLocation>
        <location evidence="1">Mitochondrion inner membrane</location>
    </subcellularLocation>
</comment>
<evidence type="ECO:0000256" key="6">
    <source>
        <dbReference type="ARBA" id="ARBA00038445"/>
    </source>
</evidence>
<feature type="domain" description="Peptidase S26" evidence="8">
    <location>
        <begin position="17"/>
        <end position="96"/>
    </location>
</feature>
<dbReference type="GO" id="GO:0006465">
    <property type="term" value="P:signal peptide processing"/>
    <property type="evidence" value="ECO:0007669"/>
    <property type="project" value="InterPro"/>
</dbReference>
<evidence type="ECO:0000259" key="8">
    <source>
        <dbReference type="Pfam" id="PF10502"/>
    </source>
</evidence>
<keyword evidence="2" id="KW-0999">Mitochondrion inner membrane</keyword>
<dbReference type="GO" id="GO:0042720">
    <property type="term" value="C:mitochondrial inner membrane peptidase complex"/>
    <property type="evidence" value="ECO:0007669"/>
    <property type="project" value="TreeGrafter"/>
</dbReference>
<dbReference type="InterPro" id="IPR036286">
    <property type="entry name" value="LexA/Signal_pep-like_sf"/>
</dbReference>
<dbReference type="Pfam" id="PF10502">
    <property type="entry name" value="Peptidase_S26"/>
    <property type="match status" value="2"/>
</dbReference>
<dbReference type="InterPro" id="IPR000223">
    <property type="entry name" value="Pept_S26A_signal_pept_1"/>
</dbReference>
<keyword evidence="3" id="KW-0378">Hydrolase</keyword>